<sequence>MVNTLRGLRRRWTKDDRGANTLELVILTPAFLLLIGVIIVGGIVAQAHMKVQHAASEAARAASLARTALQAAPKAQIAAHDDLAAKGLTCVTLNVNTDTSAFRTRPGVDSQISATVTCTVSLDVLGLTGITGVRTITHTASSPLDTYRERLR</sequence>
<dbReference type="InterPro" id="IPR012495">
    <property type="entry name" value="TadE-like_dom"/>
</dbReference>
<dbReference type="Pfam" id="PF07811">
    <property type="entry name" value="TadE"/>
    <property type="match status" value="1"/>
</dbReference>
<reference evidence="3 4" key="2">
    <citation type="journal article" date="2022" name="Arch. Microbiol.">
        <title>Rhodococcus pseudokoreensis sp. nov. isolated from the rhizosphere of young M26 apple rootstocks.</title>
        <authorList>
            <person name="Kampfer P."/>
            <person name="Glaeser S.P."/>
            <person name="Blom J."/>
            <person name="Wolf J."/>
            <person name="Benning S."/>
            <person name="Schloter M."/>
            <person name="Neumann-Schaal M."/>
        </authorList>
    </citation>
    <scope>NUCLEOTIDE SEQUENCE [LARGE SCALE GENOMIC DNA]</scope>
    <source>
        <strain evidence="3 4">R79</strain>
    </source>
</reference>
<evidence type="ECO:0000256" key="1">
    <source>
        <dbReference type="SAM" id="Phobius"/>
    </source>
</evidence>
<keyword evidence="1" id="KW-0472">Membrane</keyword>
<keyword evidence="3" id="KW-0614">Plasmid</keyword>
<protein>
    <submittedName>
        <fullName evidence="3">Pilus assembly protein</fullName>
    </submittedName>
</protein>
<gene>
    <name evidence="3" type="ORF">JWS13_00070</name>
</gene>
<feature type="transmembrane region" description="Helical" evidence="1">
    <location>
        <begin position="21"/>
        <end position="45"/>
    </location>
</feature>
<geneLocation type="plasmid" evidence="3 4">
    <name>unnamed5</name>
</geneLocation>
<feature type="domain" description="TadE-like" evidence="2">
    <location>
        <begin position="18"/>
        <end position="60"/>
    </location>
</feature>
<proteinExistence type="predicted"/>
<keyword evidence="1" id="KW-1133">Transmembrane helix</keyword>
<evidence type="ECO:0000259" key="2">
    <source>
        <dbReference type="Pfam" id="PF07811"/>
    </source>
</evidence>
<keyword evidence="4" id="KW-1185">Reference proteome</keyword>
<keyword evidence="1" id="KW-0812">Transmembrane</keyword>
<dbReference type="EMBL" id="CP070614">
    <property type="protein sequence ID" value="QSE87148.1"/>
    <property type="molecule type" value="Genomic_DNA"/>
</dbReference>
<reference evidence="3 4" key="1">
    <citation type="journal article" date="2021" name="Microbiol. Resour. Announc.">
        <title>Complete Genome Sequences of Two Rhodococcus sp. Strains with Large and Linear Chromosomes, Isolated from Apple Rhizosphere.</title>
        <authorList>
            <person name="Benning S."/>
            <person name="Brugnone N."/>
            <person name="Siani R."/>
            <person name="Kublik S."/>
            <person name="Schloter M."/>
            <person name="Rad V."/>
        </authorList>
    </citation>
    <scope>NUCLEOTIDE SEQUENCE [LARGE SCALE GENOMIC DNA]</scope>
    <source>
        <strain evidence="3 4">R79</strain>
    </source>
</reference>
<evidence type="ECO:0000313" key="3">
    <source>
        <dbReference type="EMBL" id="QSE87148.1"/>
    </source>
</evidence>
<dbReference type="Proteomes" id="UP000662986">
    <property type="component" value="Plasmid unnamed5"/>
</dbReference>
<name>A0A974VW96_9NOCA</name>
<dbReference type="RefSeq" id="WP_206003885.1">
    <property type="nucleotide sequence ID" value="NZ_CP070614.1"/>
</dbReference>
<organism evidence="3 4">
    <name type="scientific">Rhodococcus pseudokoreensis</name>
    <dbReference type="NCBI Taxonomy" id="2811421"/>
    <lineage>
        <taxon>Bacteria</taxon>
        <taxon>Bacillati</taxon>
        <taxon>Actinomycetota</taxon>
        <taxon>Actinomycetes</taxon>
        <taxon>Mycobacteriales</taxon>
        <taxon>Nocardiaceae</taxon>
        <taxon>Rhodococcus</taxon>
    </lineage>
</organism>
<evidence type="ECO:0000313" key="4">
    <source>
        <dbReference type="Proteomes" id="UP000662986"/>
    </source>
</evidence>
<accession>A0A974VW96</accession>